<proteinExistence type="predicted"/>
<dbReference type="SUPFAM" id="SSF49503">
    <property type="entry name" value="Cupredoxins"/>
    <property type="match status" value="1"/>
</dbReference>
<dbReference type="EMBL" id="JAME01000005">
    <property type="protein sequence ID" value="ETX30189.1"/>
    <property type="molecule type" value="Genomic_DNA"/>
</dbReference>
<feature type="signal peptide" evidence="1">
    <location>
        <begin position="1"/>
        <end position="22"/>
    </location>
</feature>
<keyword evidence="3" id="KW-1185">Reference proteome</keyword>
<evidence type="ECO:0000313" key="3">
    <source>
        <dbReference type="Proteomes" id="UP000023430"/>
    </source>
</evidence>
<keyword evidence="1" id="KW-0732">Signal</keyword>
<sequence>MLRKTAAAAVLALASLTQAAMAEEHEVLMLGFGYFPEVIHPVPGDTIRFVNAGNIAMAATATDESWSTGLMIAGAEVTVPVVDGMTRDYDNRLPADLVGTVVEATPELRVVGRVAWDEPSPDLLDLDGRPSPDAVAAIE</sequence>
<dbReference type="STRING" id="1449351.RISW2_18555"/>
<dbReference type="OrthoDB" id="7856719at2"/>
<name>X7FDR0_9RHOB</name>
<reference evidence="2 3" key="1">
    <citation type="submission" date="2014-01" db="EMBL/GenBank/DDBJ databases">
        <title>Roseivivax isoporae LMG 25204 Genome Sequencing.</title>
        <authorList>
            <person name="Lai Q."/>
            <person name="Li G."/>
            <person name="Shao Z."/>
        </authorList>
    </citation>
    <scope>NUCLEOTIDE SEQUENCE [LARGE SCALE GENOMIC DNA]</scope>
    <source>
        <strain evidence="2 3">LMG 25204</strain>
    </source>
</reference>
<organism evidence="2 3">
    <name type="scientific">Roseivivax isoporae LMG 25204</name>
    <dbReference type="NCBI Taxonomy" id="1449351"/>
    <lineage>
        <taxon>Bacteria</taxon>
        <taxon>Pseudomonadati</taxon>
        <taxon>Pseudomonadota</taxon>
        <taxon>Alphaproteobacteria</taxon>
        <taxon>Rhodobacterales</taxon>
        <taxon>Roseobacteraceae</taxon>
        <taxon>Roseivivax</taxon>
    </lineage>
</organism>
<evidence type="ECO:0000256" key="1">
    <source>
        <dbReference type="SAM" id="SignalP"/>
    </source>
</evidence>
<dbReference type="eggNOG" id="COG3794">
    <property type="taxonomic scope" value="Bacteria"/>
</dbReference>
<dbReference type="Proteomes" id="UP000023430">
    <property type="component" value="Unassembled WGS sequence"/>
</dbReference>
<comment type="caution">
    <text evidence="2">The sequence shown here is derived from an EMBL/GenBank/DDBJ whole genome shotgun (WGS) entry which is preliminary data.</text>
</comment>
<gene>
    <name evidence="2" type="ORF">RISW2_18555</name>
</gene>
<dbReference type="RefSeq" id="WP_051491805.1">
    <property type="nucleotide sequence ID" value="NZ_JAME01000005.1"/>
</dbReference>
<protein>
    <submittedName>
        <fullName evidence="2">Uncharacterized protein</fullName>
    </submittedName>
</protein>
<dbReference type="InterPro" id="IPR008972">
    <property type="entry name" value="Cupredoxin"/>
</dbReference>
<dbReference type="Gene3D" id="2.60.40.420">
    <property type="entry name" value="Cupredoxins - blue copper proteins"/>
    <property type="match status" value="1"/>
</dbReference>
<dbReference type="AlphaFoldDB" id="X7FDR0"/>
<feature type="chain" id="PRO_5004978777" evidence="1">
    <location>
        <begin position="23"/>
        <end position="139"/>
    </location>
</feature>
<evidence type="ECO:0000313" key="2">
    <source>
        <dbReference type="EMBL" id="ETX30189.1"/>
    </source>
</evidence>
<accession>X7FDR0</accession>